<gene>
    <name evidence="1" type="ORF">CEXT_496821</name>
</gene>
<proteinExistence type="predicted"/>
<reference evidence="1 2" key="1">
    <citation type="submission" date="2021-06" db="EMBL/GenBank/DDBJ databases">
        <title>Caerostris extrusa draft genome.</title>
        <authorList>
            <person name="Kono N."/>
            <person name="Arakawa K."/>
        </authorList>
    </citation>
    <scope>NUCLEOTIDE SEQUENCE [LARGE SCALE GENOMIC DNA]</scope>
</reference>
<accession>A0AAV4RT41</accession>
<dbReference type="AlphaFoldDB" id="A0AAV4RT41"/>
<evidence type="ECO:0000313" key="1">
    <source>
        <dbReference type="EMBL" id="GIY24769.1"/>
    </source>
</evidence>
<name>A0AAV4RT41_CAEEX</name>
<comment type="caution">
    <text evidence="1">The sequence shown here is derived from an EMBL/GenBank/DDBJ whole genome shotgun (WGS) entry which is preliminary data.</text>
</comment>
<protein>
    <submittedName>
        <fullName evidence="1">Uncharacterized protein</fullName>
    </submittedName>
</protein>
<dbReference type="Proteomes" id="UP001054945">
    <property type="component" value="Unassembled WGS sequence"/>
</dbReference>
<keyword evidence="2" id="KW-1185">Reference proteome</keyword>
<dbReference type="EMBL" id="BPLR01008448">
    <property type="protein sequence ID" value="GIY24769.1"/>
    <property type="molecule type" value="Genomic_DNA"/>
</dbReference>
<evidence type="ECO:0000313" key="2">
    <source>
        <dbReference type="Proteomes" id="UP001054945"/>
    </source>
</evidence>
<organism evidence="1 2">
    <name type="scientific">Caerostris extrusa</name>
    <name type="common">Bark spider</name>
    <name type="synonym">Caerostris bankana</name>
    <dbReference type="NCBI Taxonomy" id="172846"/>
    <lineage>
        <taxon>Eukaryota</taxon>
        <taxon>Metazoa</taxon>
        <taxon>Ecdysozoa</taxon>
        <taxon>Arthropoda</taxon>
        <taxon>Chelicerata</taxon>
        <taxon>Arachnida</taxon>
        <taxon>Araneae</taxon>
        <taxon>Araneomorphae</taxon>
        <taxon>Entelegynae</taxon>
        <taxon>Araneoidea</taxon>
        <taxon>Araneidae</taxon>
        <taxon>Caerostris</taxon>
    </lineage>
</organism>
<sequence length="104" mass="12315">MNQNIYHISLRLRTGIRFHTESEQSLPGNYVMSLTNYSPMYERQRFRMNESQRSNGGWEHHRLPSFARAHSSRQKMHGHRFALKHRLFISQFPSRPEDGGNTSV</sequence>